<evidence type="ECO:0000313" key="2">
    <source>
        <dbReference type="Proteomes" id="UP001605989"/>
    </source>
</evidence>
<name>A0ABW7DQ37_9FIRM</name>
<comment type="caution">
    <text evidence="1">The sequence shown here is derived from an EMBL/GenBank/DDBJ whole genome shotgun (WGS) entry which is preliminary data.</text>
</comment>
<accession>A0ABW7DQ37</accession>
<dbReference type="RefSeq" id="WP_162816277.1">
    <property type="nucleotide sequence ID" value="NZ_CP011940.1"/>
</dbReference>
<gene>
    <name evidence="1" type="ORF">ACGTZG_08250</name>
</gene>
<protein>
    <submittedName>
        <fullName evidence="1">Uncharacterized protein</fullName>
    </submittedName>
</protein>
<keyword evidence="2" id="KW-1185">Reference proteome</keyword>
<dbReference type="Proteomes" id="UP001605989">
    <property type="component" value="Unassembled WGS sequence"/>
</dbReference>
<reference evidence="1 2" key="1">
    <citation type="submission" date="2024-10" db="EMBL/GenBank/DDBJ databases">
        <authorList>
            <person name="Sang B.-I."/>
            <person name="Prabhaharan D."/>
        </authorList>
    </citation>
    <scope>NUCLEOTIDE SEQUENCE [LARGE SCALE GENOMIC DNA]</scope>
    <source>
        <strain evidence="1 2">MH</strain>
    </source>
</reference>
<dbReference type="EMBL" id="JBIEKR010000006">
    <property type="protein sequence ID" value="MFG6273180.1"/>
    <property type="molecule type" value="Genomic_DNA"/>
</dbReference>
<organism evidence="1 2">
    <name type="scientific">Megasphaera hexanoica</name>
    <dbReference type="NCBI Taxonomy" id="1675036"/>
    <lineage>
        <taxon>Bacteria</taxon>
        <taxon>Bacillati</taxon>
        <taxon>Bacillota</taxon>
        <taxon>Negativicutes</taxon>
        <taxon>Veillonellales</taxon>
        <taxon>Veillonellaceae</taxon>
        <taxon>Megasphaera</taxon>
    </lineage>
</organism>
<evidence type="ECO:0000313" key="1">
    <source>
        <dbReference type="EMBL" id="MFG6273180.1"/>
    </source>
</evidence>
<sequence length="71" mass="8400">MNINQDILKKEWNFRKLKYCTYIPEKADHMPGRESTLTGGWMRLVENGGYQHIMQLYTKVFFSSLKMPTPS</sequence>
<proteinExistence type="predicted"/>